<accession>A0A4S3KKN5</accession>
<dbReference type="GO" id="GO:0003677">
    <property type="term" value="F:DNA binding"/>
    <property type="evidence" value="ECO:0007669"/>
    <property type="project" value="UniProtKB-UniRule"/>
</dbReference>
<evidence type="ECO:0000313" key="10">
    <source>
        <dbReference type="Proteomes" id="UP000307749"/>
    </source>
</evidence>
<evidence type="ECO:0000256" key="1">
    <source>
        <dbReference type="ARBA" id="ARBA00008857"/>
    </source>
</evidence>
<dbReference type="STRING" id="993689.GCA_002077135_00623"/>
<reference evidence="9 10" key="1">
    <citation type="submission" date="2017-02" db="EMBL/GenBank/DDBJ databases">
        <title>Whole genome sequencing of Metallibacterium scheffleri DSM 24874 (T).</title>
        <authorList>
            <person name="Kumar S."/>
            <person name="Patil P."/>
            <person name="Patil P.B."/>
        </authorList>
    </citation>
    <scope>NUCLEOTIDE SEQUENCE [LARGE SCALE GENOMIC DNA]</scope>
    <source>
        <strain evidence="9 10">DSM 24874</strain>
    </source>
</reference>
<dbReference type="Gene3D" id="1.10.443.10">
    <property type="entry name" value="Intergrase catalytic core"/>
    <property type="match status" value="1"/>
</dbReference>
<dbReference type="Proteomes" id="UP000307749">
    <property type="component" value="Unassembled WGS sequence"/>
</dbReference>
<dbReference type="InterPro" id="IPR038488">
    <property type="entry name" value="Integrase_DNA-bd_sf"/>
</dbReference>
<dbReference type="Pfam" id="PF13356">
    <property type="entry name" value="Arm-DNA-bind_3"/>
    <property type="match status" value="1"/>
</dbReference>
<dbReference type="InterPro" id="IPR025166">
    <property type="entry name" value="Integrase_DNA_bind_dom"/>
</dbReference>
<evidence type="ECO:0000256" key="6">
    <source>
        <dbReference type="SAM" id="MobiDB-lite"/>
    </source>
</evidence>
<evidence type="ECO:0000313" key="9">
    <source>
        <dbReference type="EMBL" id="THD09402.1"/>
    </source>
</evidence>
<dbReference type="InterPro" id="IPR002104">
    <property type="entry name" value="Integrase_catalytic"/>
</dbReference>
<dbReference type="PANTHER" id="PTHR30629:SF2">
    <property type="entry name" value="PROPHAGE INTEGRASE INTS-RELATED"/>
    <property type="match status" value="1"/>
</dbReference>
<dbReference type="InterPro" id="IPR011010">
    <property type="entry name" value="DNA_brk_join_enz"/>
</dbReference>
<dbReference type="SUPFAM" id="SSF56349">
    <property type="entry name" value="DNA breaking-rejoining enzymes"/>
    <property type="match status" value="1"/>
</dbReference>
<comment type="caution">
    <text evidence="9">The sequence shown here is derived from an EMBL/GenBank/DDBJ whole genome shotgun (WGS) entry which is preliminary data.</text>
</comment>
<organism evidence="9 10">
    <name type="scientific">Metallibacterium scheffleri</name>
    <dbReference type="NCBI Taxonomy" id="993689"/>
    <lineage>
        <taxon>Bacteria</taxon>
        <taxon>Pseudomonadati</taxon>
        <taxon>Pseudomonadota</taxon>
        <taxon>Gammaproteobacteria</taxon>
        <taxon>Lysobacterales</taxon>
        <taxon>Rhodanobacteraceae</taxon>
        <taxon>Metallibacterium</taxon>
    </lineage>
</organism>
<comment type="similarity">
    <text evidence="1">Belongs to the 'phage' integrase family.</text>
</comment>
<dbReference type="Pfam" id="PF00589">
    <property type="entry name" value="Phage_integrase"/>
    <property type="match status" value="1"/>
</dbReference>
<name>A0A4S3KKN5_9GAMM</name>
<feature type="compositionally biased region" description="Low complexity" evidence="6">
    <location>
        <begin position="91"/>
        <end position="102"/>
    </location>
</feature>
<evidence type="ECO:0000259" key="8">
    <source>
        <dbReference type="PROSITE" id="PS51900"/>
    </source>
</evidence>
<proteinExistence type="inferred from homology"/>
<gene>
    <name evidence="9" type="ORF">B1806_11040</name>
</gene>
<evidence type="ECO:0000256" key="2">
    <source>
        <dbReference type="ARBA" id="ARBA00022908"/>
    </source>
</evidence>
<dbReference type="PROSITE" id="PS51898">
    <property type="entry name" value="TYR_RECOMBINASE"/>
    <property type="match status" value="1"/>
</dbReference>
<dbReference type="CDD" id="cd00801">
    <property type="entry name" value="INT_P4_C"/>
    <property type="match status" value="1"/>
</dbReference>
<dbReference type="Gene3D" id="1.10.150.130">
    <property type="match status" value="1"/>
</dbReference>
<dbReference type="GO" id="GO:0015074">
    <property type="term" value="P:DNA integration"/>
    <property type="evidence" value="ECO:0007669"/>
    <property type="project" value="UniProtKB-KW"/>
</dbReference>
<feature type="domain" description="Tyr recombinase" evidence="7">
    <location>
        <begin position="205"/>
        <end position="382"/>
    </location>
</feature>
<dbReference type="PANTHER" id="PTHR30629">
    <property type="entry name" value="PROPHAGE INTEGRASE"/>
    <property type="match status" value="1"/>
</dbReference>
<dbReference type="RefSeq" id="WP_081126035.1">
    <property type="nucleotide sequence ID" value="NZ_LDOS01000001.1"/>
</dbReference>
<dbReference type="EMBL" id="MWQO01000039">
    <property type="protein sequence ID" value="THD09402.1"/>
    <property type="molecule type" value="Genomic_DNA"/>
</dbReference>
<dbReference type="InterPro" id="IPR050808">
    <property type="entry name" value="Phage_Integrase"/>
</dbReference>
<evidence type="ECO:0000256" key="4">
    <source>
        <dbReference type="ARBA" id="ARBA00023172"/>
    </source>
</evidence>
<evidence type="ECO:0000256" key="5">
    <source>
        <dbReference type="PROSITE-ProRule" id="PRU01248"/>
    </source>
</evidence>
<keyword evidence="4" id="KW-0233">DNA recombination</keyword>
<dbReference type="Gene3D" id="3.30.160.390">
    <property type="entry name" value="Integrase, DNA-binding domain"/>
    <property type="match status" value="1"/>
</dbReference>
<feature type="region of interest" description="Disordered" evidence="6">
    <location>
        <begin position="84"/>
        <end position="103"/>
    </location>
</feature>
<dbReference type="GO" id="GO:0006310">
    <property type="term" value="P:DNA recombination"/>
    <property type="evidence" value="ECO:0007669"/>
    <property type="project" value="UniProtKB-KW"/>
</dbReference>
<evidence type="ECO:0008006" key="11">
    <source>
        <dbReference type="Google" id="ProtNLM"/>
    </source>
</evidence>
<dbReference type="PROSITE" id="PS51900">
    <property type="entry name" value="CB"/>
    <property type="match status" value="1"/>
</dbReference>
<dbReference type="InterPro" id="IPR010998">
    <property type="entry name" value="Integrase_recombinase_N"/>
</dbReference>
<evidence type="ECO:0000256" key="3">
    <source>
        <dbReference type="ARBA" id="ARBA00023125"/>
    </source>
</evidence>
<dbReference type="AlphaFoldDB" id="A0A4S3KKN5"/>
<dbReference type="InterPro" id="IPR013762">
    <property type="entry name" value="Integrase-like_cat_sf"/>
</dbReference>
<protein>
    <recommendedName>
        <fullName evidence="11">Tyr recombinase domain-containing protein</fullName>
    </recommendedName>
</protein>
<keyword evidence="10" id="KW-1185">Reference proteome</keyword>
<dbReference type="InterPro" id="IPR044068">
    <property type="entry name" value="CB"/>
</dbReference>
<dbReference type="OrthoDB" id="9795573at2"/>
<sequence length="410" mass="46086">MARIPLNILAVRSLKPAAKRYDIGVAGYKGLWLRINPSGHKSFMLRFGQSGKKMMLQAPWTDLAAVAAECAELRRQFRAGIDPRDARERQQAAARQQQQAQESRLTVQRLAERYLDGHACFKRSGKEDGRMVRVMVLPALGDQYADEVQRRHVRELVEDVAQRAPAAANRLLGLLHKMFNFGIEKDLVTMNPCAGLKKPGRETPRERVLDTAEELRAFWALTDPAAGKLPEHAGLALRFLLLSGSRSGEVCGMTWAEITPEADAWLLPPTRSKNGKAHLLPLTDTMREIIASRPITERPIFWSPAARLDSHQLAKLLREAMVKHWTGQPFRTHDLRRSAETGMAAAGVLREVRDQVLNHAVAGMGAKVYDRFDYMPQKRLALETWERRLHALLTGSTAKNVTPLRRPRSA</sequence>
<keyword evidence="3 5" id="KW-0238">DNA-binding</keyword>
<keyword evidence="2" id="KW-0229">DNA integration</keyword>
<feature type="domain" description="Core-binding (CB)" evidence="8">
    <location>
        <begin position="105"/>
        <end position="183"/>
    </location>
</feature>
<evidence type="ECO:0000259" key="7">
    <source>
        <dbReference type="PROSITE" id="PS51898"/>
    </source>
</evidence>